<feature type="region of interest" description="Disordered" evidence="1">
    <location>
        <begin position="21"/>
        <end position="41"/>
    </location>
</feature>
<accession>A0A699XDA7</accession>
<dbReference type="EMBL" id="BKCJ011838073">
    <property type="protein sequence ID" value="GFD57183.1"/>
    <property type="molecule type" value="Genomic_DNA"/>
</dbReference>
<feature type="non-terminal residue" evidence="2">
    <location>
        <position position="1"/>
    </location>
</feature>
<gene>
    <name evidence="2" type="ORF">Tci_929152</name>
</gene>
<dbReference type="AlphaFoldDB" id="A0A699XDA7"/>
<evidence type="ECO:0000256" key="1">
    <source>
        <dbReference type="SAM" id="MobiDB-lite"/>
    </source>
</evidence>
<protein>
    <submittedName>
        <fullName evidence="2">Uncharacterized protein</fullName>
    </submittedName>
</protein>
<sequence length="84" mass="9434">LKSVYDAPRGPLPLVVIREPDSRKYQPLPEVQGKSKEKVSDEQVALDLLTLQKPEKKSPVDQFIFQRRTSTPTESSGHDESSSL</sequence>
<comment type="caution">
    <text evidence="2">The sequence shown here is derived from an EMBL/GenBank/DDBJ whole genome shotgun (WGS) entry which is preliminary data.</text>
</comment>
<reference evidence="2" key="1">
    <citation type="journal article" date="2019" name="Sci. Rep.">
        <title>Draft genome of Tanacetum cinerariifolium, the natural source of mosquito coil.</title>
        <authorList>
            <person name="Yamashiro T."/>
            <person name="Shiraishi A."/>
            <person name="Satake H."/>
            <person name="Nakayama K."/>
        </authorList>
    </citation>
    <scope>NUCLEOTIDE SEQUENCE</scope>
</reference>
<feature type="region of interest" description="Disordered" evidence="1">
    <location>
        <begin position="57"/>
        <end position="84"/>
    </location>
</feature>
<evidence type="ECO:0000313" key="2">
    <source>
        <dbReference type="EMBL" id="GFD57183.1"/>
    </source>
</evidence>
<proteinExistence type="predicted"/>
<name>A0A699XDA7_TANCI</name>
<organism evidence="2">
    <name type="scientific">Tanacetum cinerariifolium</name>
    <name type="common">Dalmatian daisy</name>
    <name type="synonym">Chrysanthemum cinerariifolium</name>
    <dbReference type="NCBI Taxonomy" id="118510"/>
    <lineage>
        <taxon>Eukaryota</taxon>
        <taxon>Viridiplantae</taxon>
        <taxon>Streptophyta</taxon>
        <taxon>Embryophyta</taxon>
        <taxon>Tracheophyta</taxon>
        <taxon>Spermatophyta</taxon>
        <taxon>Magnoliopsida</taxon>
        <taxon>eudicotyledons</taxon>
        <taxon>Gunneridae</taxon>
        <taxon>Pentapetalae</taxon>
        <taxon>asterids</taxon>
        <taxon>campanulids</taxon>
        <taxon>Asterales</taxon>
        <taxon>Asteraceae</taxon>
        <taxon>Asteroideae</taxon>
        <taxon>Anthemideae</taxon>
        <taxon>Anthemidinae</taxon>
        <taxon>Tanacetum</taxon>
    </lineage>
</organism>